<reference evidence="3" key="1">
    <citation type="journal article" date="2011" name="Nat. Commun.">
        <title>Effector diversification within compartments of the Leptosphaeria maculans genome affected by Repeat-Induced Point mutations.</title>
        <authorList>
            <person name="Rouxel T."/>
            <person name="Grandaubert J."/>
            <person name="Hane J.K."/>
            <person name="Hoede C."/>
            <person name="van de Wouw A.P."/>
            <person name="Couloux A."/>
            <person name="Dominguez V."/>
            <person name="Anthouard V."/>
            <person name="Bally P."/>
            <person name="Bourras S."/>
            <person name="Cozijnsen A.J."/>
            <person name="Ciuffetti L.M."/>
            <person name="Degrave A."/>
            <person name="Dilmaghani A."/>
            <person name="Duret L."/>
            <person name="Fudal I."/>
            <person name="Goodwin S.B."/>
            <person name="Gout L."/>
            <person name="Glaser N."/>
            <person name="Linglin J."/>
            <person name="Kema G.H.J."/>
            <person name="Lapalu N."/>
            <person name="Lawrence C.B."/>
            <person name="May K."/>
            <person name="Meyer M."/>
            <person name="Ollivier B."/>
            <person name="Poulain J."/>
            <person name="Schoch C.L."/>
            <person name="Simon A."/>
            <person name="Spatafora J.W."/>
            <person name="Stachowiak A."/>
            <person name="Turgeon B.G."/>
            <person name="Tyler B.M."/>
            <person name="Vincent D."/>
            <person name="Weissenbach J."/>
            <person name="Amselem J."/>
            <person name="Quesneville H."/>
            <person name="Oliver R.P."/>
            <person name="Wincker P."/>
            <person name="Balesdent M.-H."/>
            <person name="Howlett B.J."/>
        </authorList>
    </citation>
    <scope>NUCLEOTIDE SEQUENCE [LARGE SCALE GENOMIC DNA]</scope>
    <source>
        <strain evidence="3">JN3 / isolate v23.1.3 / race Av1-4-5-6-7-8</strain>
    </source>
</reference>
<evidence type="ECO:0000313" key="3">
    <source>
        <dbReference type="Proteomes" id="UP000002668"/>
    </source>
</evidence>
<evidence type="ECO:0000313" key="2">
    <source>
        <dbReference type="EMBL" id="CBY02191.1"/>
    </source>
</evidence>
<keyword evidence="3" id="KW-1185">Reference proteome</keyword>
<dbReference type="AlphaFoldDB" id="E5ACI9"/>
<feature type="chain" id="PRO_5003192580" evidence="1">
    <location>
        <begin position="29"/>
        <end position="324"/>
    </location>
</feature>
<dbReference type="OMA" id="THQELWN"/>
<sequence length="324" mass="34989">MLAAHSKVYSIPQTMLFTAIILTPAALATPALQDLIDLRAVINTAASTIGDTNNPNRGWGFNFGGNGQMGTADLVNNVTTTILRSKWQLDTNKTMWLLPANNTNTSDPNTTPPALTQTLPLTASLVLPSTLPTTTPTLDNITNDLSTPYIDYVSAIPSLSTSLISLGRAYHREMNTPVYQAIAGLQQGLTALQSTMLANNLIRPNAVIRTLRASSSLEDAQQAFSRLLNLPGTVSAPTTDLAGTGTNDSEETDSHAVKVRAVSVAEPPARQGGYFTHEDLWGRSLVVKKQTRQGDVKWYDAFVAWEEKRRNHGLKARTTSVFVA</sequence>
<dbReference type="RefSeq" id="XP_003845670.1">
    <property type="nucleotide sequence ID" value="XM_003845622.1"/>
</dbReference>
<dbReference type="eggNOG" id="ENOG502T0XA">
    <property type="taxonomic scope" value="Eukaryota"/>
</dbReference>
<evidence type="ECO:0000256" key="1">
    <source>
        <dbReference type="SAM" id="SignalP"/>
    </source>
</evidence>
<accession>E5ACI9</accession>
<feature type="signal peptide" evidence="1">
    <location>
        <begin position="1"/>
        <end position="28"/>
    </location>
</feature>
<dbReference type="HOGENOM" id="CLU_900599_0_0_1"/>
<organism evidence="2 3">
    <name type="scientific">Leptosphaeria maculans (strain JN3 / isolate v23.1.3 / race Av1-4-5-6-7-8)</name>
    <name type="common">Blackleg fungus</name>
    <name type="synonym">Phoma lingam</name>
    <dbReference type="NCBI Taxonomy" id="985895"/>
    <lineage>
        <taxon>Eukaryota</taxon>
        <taxon>Fungi</taxon>
        <taxon>Dikarya</taxon>
        <taxon>Ascomycota</taxon>
        <taxon>Pezizomycotina</taxon>
        <taxon>Dothideomycetes</taxon>
        <taxon>Pleosporomycetidae</taxon>
        <taxon>Pleosporales</taxon>
        <taxon>Pleosporineae</taxon>
        <taxon>Leptosphaeriaceae</taxon>
        <taxon>Plenodomus</taxon>
        <taxon>Plenodomus lingam/Leptosphaeria maculans species complex</taxon>
    </lineage>
</organism>
<dbReference type="GeneID" id="13286828"/>
<dbReference type="OrthoDB" id="3860394at2759"/>
<dbReference type="Proteomes" id="UP000002668">
    <property type="component" value="Genome"/>
</dbReference>
<gene>
    <name evidence="2" type="ORF">LEMA_P009780.1</name>
</gene>
<dbReference type="VEuPathDB" id="FungiDB:LEMA_P009780.1"/>
<name>E5ACI9_LEPMJ</name>
<proteinExistence type="predicted"/>
<protein>
    <submittedName>
        <fullName evidence="2">Uncharacterized protein</fullName>
    </submittedName>
</protein>
<dbReference type="EMBL" id="FP929139">
    <property type="protein sequence ID" value="CBY02191.1"/>
    <property type="molecule type" value="Genomic_DNA"/>
</dbReference>
<keyword evidence="1" id="KW-0732">Signal</keyword>
<dbReference type="InParanoid" id="E5ACI9"/>